<dbReference type="EMBL" id="BGPR01007134">
    <property type="protein sequence ID" value="GBN24527.1"/>
    <property type="molecule type" value="Genomic_DNA"/>
</dbReference>
<protein>
    <submittedName>
        <fullName evidence="2">Uncharacterized protein</fullName>
    </submittedName>
</protein>
<evidence type="ECO:0000313" key="2">
    <source>
        <dbReference type="EMBL" id="GBN24527.1"/>
    </source>
</evidence>
<dbReference type="AlphaFoldDB" id="A0A4Y2MFL8"/>
<keyword evidence="3" id="KW-1185">Reference proteome</keyword>
<name>A0A4Y2MFL8_ARAVE</name>
<gene>
    <name evidence="2" type="ORF">AVEN_249206_1</name>
</gene>
<evidence type="ECO:0000256" key="1">
    <source>
        <dbReference type="SAM" id="MobiDB-lite"/>
    </source>
</evidence>
<reference evidence="2 3" key="1">
    <citation type="journal article" date="2019" name="Sci. Rep.">
        <title>Orb-weaving spider Araneus ventricosus genome elucidates the spidroin gene catalogue.</title>
        <authorList>
            <person name="Kono N."/>
            <person name="Nakamura H."/>
            <person name="Ohtoshi R."/>
            <person name="Moran D.A.P."/>
            <person name="Shinohara A."/>
            <person name="Yoshida Y."/>
            <person name="Fujiwara M."/>
            <person name="Mori M."/>
            <person name="Tomita M."/>
            <person name="Arakawa K."/>
        </authorList>
    </citation>
    <scope>NUCLEOTIDE SEQUENCE [LARGE SCALE GENOMIC DNA]</scope>
</reference>
<evidence type="ECO:0000313" key="3">
    <source>
        <dbReference type="Proteomes" id="UP000499080"/>
    </source>
</evidence>
<organism evidence="2 3">
    <name type="scientific">Araneus ventricosus</name>
    <name type="common">Orbweaver spider</name>
    <name type="synonym">Epeira ventricosa</name>
    <dbReference type="NCBI Taxonomy" id="182803"/>
    <lineage>
        <taxon>Eukaryota</taxon>
        <taxon>Metazoa</taxon>
        <taxon>Ecdysozoa</taxon>
        <taxon>Arthropoda</taxon>
        <taxon>Chelicerata</taxon>
        <taxon>Arachnida</taxon>
        <taxon>Araneae</taxon>
        <taxon>Araneomorphae</taxon>
        <taxon>Entelegynae</taxon>
        <taxon>Araneoidea</taxon>
        <taxon>Araneidae</taxon>
        <taxon>Araneus</taxon>
    </lineage>
</organism>
<comment type="caution">
    <text evidence="2">The sequence shown here is derived from an EMBL/GenBank/DDBJ whole genome shotgun (WGS) entry which is preliminary data.</text>
</comment>
<dbReference type="Proteomes" id="UP000499080">
    <property type="component" value="Unassembled WGS sequence"/>
</dbReference>
<accession>A0A4Y2MFL8</accession>
<feature type="region of interest" description="Disordered" evidence="1">
    <location>
        <begin position="1"/>
        <end position="34"/>
    </location>
</feature>
<sequence>MWRRAFSGSGNPILKKRRRRGERERLRERREKSGDERVVEKCLLFYAEKRWEESYLVNRDPLNSLGLSASLFSCHSYSLIYVFTFECLCNKILGDKYKLVFFLFLPLRQPSNYYSDLGSSKFSSLLILEESKQTKRLG</sequence>
<feature type="compositionally biased region" description="Basic and acidic residues" evidence="1">
    <location>
        <begin position="21"/>
        <end position="34"/>
    </location>
</feature>
<proteinExistence type="predicted"/>